<dbReference type="InterPro" id="IPR016181">
    <property type="entry name" value="Acyl_CoA_acyltransferase"/>
</dbReference>
<dbReference type="GO" id="GO:0034069">
    <property type="term" value="F:aminoglycoside N-acetyltransferase activity"/>
    <property type="evidence" value="ECO:0007669"/>
    <property type="project" value="TreeGrafter"/>
</dbReference>
<dbReference type="AlphaFoldDB" id="A0A926UPB9"/>
<dbReference type="CDD" id="cd04301">
    <property type="entry name" value="NAT_SF"/>
    <property type="match status" value="1"/>
</dbReference>
<proteinExistence type="predicted"/>
<dbReference type="Pfam" id="PF13530">
    <property type="entry name" value="SCP2_2"/>
    <property type="match status" value="1"/>
</dbReference>
<dbReference type="InterPro" id="IPR036527">
    <property type="entry name" value="SCP2_sterol-bd_dom_sf"/>
</dbReference>
<dbReference type="InterPro" id="IPR041380">
    <property type="entry name" value="Acetyltransf_17"/>
</dbReference>
<evidence type="ECO:0000313" key="2">
    <source>
        <dbReference type="EMBL" id="MBD2148725.1"/>
    </source>
</evidence>
<dbReference type="Pfam" id="PF13527">
    <property type="entry name" value="Acetyltransf_9"/>
    <property type="match status" value="1"/>
</dbReference>
<comment type="caution">
    <text evidence="2">The sequence shown here is derived from an EMBL/GenBank/DDBJ whole genome shotgun (WGS) entry which is preliminary data.</text>
</comment>
<reference evidence="2" key="1">
    <citation type="journal article" date="2015" name="ISME J.">
        <title>Draft Genome Sequence of Streptomyces incarnatus NRRL8089, which Produces the Nucleoside Antibiotic Sinefungin.</title>
        <authorList>
            <person name="Oshima K."/>
            <person name="Hattori M."/>
            <person name="Shimizu H."/>
            <person name="Fukuda K."/>
            <person name="Nemoto M."/>
            <person name="Inagaki K."/>
            <person name="Tamura T."/>
        </authorList>
    </citation>
    <scope>NUCLEOTIDE SEQUENCE</scope>
    <source>
        <strain evidence="2">FACHB-1277</strain>
    </source>
</reference>
<dbReference type="Proteomes" id="UP000631421">
    <property type="component" value="Unassembled WGS sequence"/>
</dbReference>
<reference evidence="2" key="2">
    <citation type="submission" date="2020-08" db="EMBL/GenBank/DDBJ databases">
        <authorList>
            <person name="Chen M."/>
            <person name="Teng W."/>
            <person name="Zhao L."/>
            <person name="Hu C."/>
            <person name="Zhou Y."/>
            <person name="Han B."/>
            <person name="Song L."/>
            <person name="Shu W."/>
        </authorList>
    </citation>
    <scope>NUCLEOTIDE SEQUENCE</scope>
    <source>
        <strain evidence="2">FACHB-1277</strain>
    </source>
</reference>
<dbReference type="PANTHER" id="PTHR37817:SF1">
    <property type="entry name" value="N-ACETYLTRANSFERASE EIS"/>
    <property type="match status" value="1"/>
</dbReference>
<dbReference type="InterPro" id="IPR000182">
    <property type="entry name" value="GNAT_dom"/>
</dbReference>
<dbReference type="GO" id="GO:0030649">
    <property type="term" value="P:aminoglycoside antibiotic catabolic process"/>
    <property type="evidence" value="ECO:0007669"/>
    <property type="project" value="TreeGrafter"/>
</dbReference>
<dbReference type="RefSeq" id="WP_190349067.1">
    <property type="nucleotide sequence ID" value="NZ_JACJPY010000002.1"/>
</dbReference>
<dbReference type="Pfam" id="PF17668">
    <property type="entry name" value="Acetyltransf_17"/>
    <property type="match status" value="1"/>
</dbReference>
<evidence type="ECO:0000259" key="1">
    <source>
        <dbReference type="PROSITE" id="PS51186"/>
    </source>
</evidence>
<sequence length="414" mass="47218">MKIRKIDKNDRLEILKGDLYAYSRWTNQDLPRSHLTAINPEEVLVAEIDGKIAAALQCFRMQQSVRGTLKAMGGIGGIWTYPEYRNRGCVKALIKSAFLEMRMHGISVSMLTPFKASFYETLGYAIANANHEVEMPIAALSPYLKSSHQSTKLDNLTCDRLAATEVKDILANFLFESLRSHTLQPHSHGLAITNFNYDQWWHLHRQKLCVVIKRDCQPVAIAIYSIDSSSNQPMRDRCIEISSIFWTDLPSRDRLWQFFASHRDQIHILKMPLPLNTNPHNWLGDAGILESRLSEPWMVRIVDLVGALHGLPLDCEPLTFAISDSHCHWNEGIFTISSDRSFAPQIAIKRHNGEQFDGAIDFYTTIAGISALIYGTAAIEQLMHKQWITEINPATRQKLEKCFMPCLIYNPFKF</sequence>
<dbReference type="SUPFAM" id="SSF55729">
    <property type="entry name" value="Acyl-CoA N-acyltransferases (Nat)"/>
    <property type="match status" value="1"/>
</dbReference>
<feature type="domain" description="N-acetyltransferase" evidence="1">
    <location>
        <begin position="1"/>
        <end position="140"/>
    </location>
</feature>
<keyword evidence="3" id="KW-1185">Reference proteome</keyword>
<dbReference type="PANTHER" id="PTHR37817">
    <property type="entry name" value="N-ACETYLTRANSFERASE EIS"/>
    <property type="match status" value="1"/>
</dbReference>
<dbReference type="Gene3D" id="3.30.1050.10">
    <property type="entry name" value="SCP2 sterol-binding domain"/>
    <property type="match status" value="1"/>
</dbReference>
<dbReference type="SUPFAM" id="SSF55718">
    <property type="entry name" value="SCP-like"/>
    <property type="match status" value="1"/>
</dbReference>
<name>A0A926UPB9_9CYAN</name>
<dbReference type="Gene3D" id="3.40.630.30">
    <property type="match status" value="2"/>
</dbReference>
<dbReference type="InterPro" id="IPR025559">
    <property type="entry name" value="Eis_dom"/>
</dbReference>
<dbReference type="EMBL" id="JACJPY010000002">
    <property type="protein sequence ID" value="MBD2148725.1"/>
    <property type="molecule type" value="Genomic_DNA"/>
</dbReference>
<dbReference type="PROSITE" id="PS51186">
    <property type="entry name" value="GNAT"/>
    <property type="match status" value="1"/>
</dbReference>
<gene>
    <name evidence="2" type="ORF">H6F44_01070</name>
</gene>
<protein>
    <submittedName>
        <fullName evidence="2">GNAT family N-acetyltransferase</fullName>
    </submittedName>
</protein>
<dbReference type="InterPro" id="IPR051554">
    <property type="entry name" value="Acetyltransferase_Eis"/>
</dbReference>
<organism evidence="2 3">
    <name type="scientific">Pseudanabaena cinerea FACHB-1277</name>
    <dbReference type="NCBI Taxonomy" id="2949581"/>
    <lineage>
        <taxon>Bacteria</taxon>
        <taxon>Bacillati</taxon>
        <taxon>Cyanobacteriota</taxon>
        <taxon>Cyanophyceae</taxon>
        <taxon>Pseudanabaenales</taxon>
        <taxon>Pseudanabaenaceae</taxon>
        <taxon>Pseudanabaena</taxon>
        <taxon>Pseudanabaena cinerea</taxon>
    </lineage>
</organism>
<accession>A0A926UPB9</accession>
<evidence type="ECO:0000313" key="3">
    <source>
        <dbReference type="Proteomes" id="UP000631421"/>
    </source>
</evidence>